<organism evidence="9 10">
    <name type="scientific">Orbilia ellipsospora</name>
    <dbReference type="NCBI Taxonomy" id="2528407"/>
    <lineage>
        <taxon>Eukaryota</taxon>
        <taxon>Fungi</taxon>
        <taxon>Dikarya</taxon>
        <taxon>Ascomycota</taxon>
        <taxon>Pezizomycotina</taxon>
        <taxon>Orbiliomycetes</taxon>
        <taxon>Orbiliales</taxon>
        <taxon>Orbiliaceae</taxon>
        <taxon>Orbilia</taxon>
    </lineage>
</organism>
<dbReference type="Pfam" id="PF01381">
    <property type="entry name" value="HTH_3"/>
    <property type="match status" value="1"/>
</dbReference>
<evidence type="ECO:0000313" key="10">
    <source>
        <dbReference type="Proteomes" id="UP001365542"/>
    </source>
</evidence>
<keyword evidence="5" id="KW-0804">Transcription</keyword>
<dbReference type="Pfam" id="PF08523">
    <property type="entry name" value="MBF1"/>
    <property type="match status" value="1"/>
</dbReference>
<evidence type="ECO:0000256" key="2">
    <source>
        <dbReference type="ARBA" id="ARBA00014317"/>
    </source>
</evidence>
<evidence type="ECO:0000256" key="5">
    <source>
        <dbReference type="ARBA" id="ARBA00023163"/>
    </source>
</evidence>
<evidence type="ECO:0000256" key="4">
    <source>
        <dbReference type="ARBA" id="ARBA00023125"/>
    </source>
</evidence>
<comment type="function">
    <text evidence="6">Transcriptional coactivator that stimulates GCN4-dependent transcriptional activity by bridging the DNA-binding region of GCN4 and TBP (SPT15), thereby recruiting TBP to GCN4-bound promoters. Involved in induction of the ribosome quality control (RQC) pathway; a pathway that degrades nascent peptide chains during problematic translation. Required to prevent stalled ribosomes from frameshifting.</text>
</comment>
<keyword evidence="10" id="KW-1185">Reference proteome</keyword>
<dbReference type="CDD" id="cd00093">
    <property type="entry name" value="HTH_XRE"/>
    <property type="match status" value="1"/>
</dbReference>
<dbReference type="Gene3D" id="1.10.260.40">
    <property type="entry name" value="lambda repressor-like DNA-binding domains"/>
    <property type="match status" value="1"/>
</dbReference>
<feature type="region of interest" description="Disordered" evidence="7">
    <location>
        <begin position="139"/>
        <end position="159"/>
    </location>
</feature>
<dbReference type="GO" id="GO:0005634">
    <property type="term" value="C:nucleus"/>
    <property type="evidence" value="ECO:0007669"/>
    <property type="project" value="TreeGrafter"/>
</dbReference>
<name>A0AAV9WWI7_9PEZI</name>
<evidence type="ECO:0000256" key="1">
    <source>
        <dbReference type="ARBA" id="ARBA00009802"/>
    </source>
</evidence>
<dbReference type="Proteomes" id="UP001365542">
    <property type="component" value="Unassembled WGS sequence"/>
</dbReference>
<dbReference type="AlphaFoldDB" id="A0AAV9WWI7"/>
<dbReference type="InterPro" id="IPR013729">
    <property type="entry name" value="MBF1_N"/>
</dbReference>
<dbReference type="InterPro" id="IPR001387">
    <property type="entry name" value="Cro/C1-type_HTH"/>
</dbReference>
<dbReference type="InterPro" id="IPR010982">
    <property type="entry name" value="Lambda_DNA-bd_dom_sf"/>
</dbReference>
<feature type="region of interest" description="Disordered" evidence="7">
    <location>
        <begin position="1"/>
        <end position="64"/>
    </location>
</feature>
<keyword evidence="3" id="KW-0805">Transcription regulation</keyword>
<reference evidence="9 10" key="1">
    <citation type="submission" date="2019-10" db="EMBL/GenBank/DDBJ databases">
        <authorList>
            <person name="Palmer J.M."/>
        </authorList>
    </citation>
    <scope>NUCLEOTIDE SEQUENCE [LARGE SCALE GENOMIC DNA]</scope>
    <source>
        <strain evidence="9 10">TWF694</strain>
    </source>
</reference>
<accession>A0AAV9WWI7</accession>
<evidence type="ECO:0000256" key="7">
    <source>
        <dbReference type="SAM" id="MobiDB-lite"/>
    </source>
</evidence>
<dbReference type="EMBL" id="JAVHJO010000016">
    <property type="protein sequence ID" value="KAK6526316.1"/>
    <property type="molecule type" value="Genomic_DNA"/>
</dbReference>
<protein>
    <recommendedName>
        <fullName evidence="2">Multiprotein-bridging factor 1</fullName>
    </recommendedName>
</protein>
<evidence type="ECO:0000256" key="3">
    <source>
        <dbReference type="ARBA" id="ARBA00023015"/>
    </source>
</evidence>
<keyword evidence="4" id="KW-0238">DNA-binding</keyword>
<comment type="similarity">
    <text evidence="1">Belongs to the MBF1 family.</text>
</comment>
<evidence type="ECO:0000313" key="9">
    <source>
        <dbReference type="EMBL" id="KAK6526316.1"/>
    </source>
</evidence>
<dbReference type="PROSITE" id="PS50943">
    <property type="entry name" value="HTH_CROC1"/>
    <property type="match status" value="1"/>
</dbReference>
<dbReference type="SMART" id="SM00530">
    <property type="entry name" value="HTH_XRE"/>
    <property type="match status" value="1"/>
</dbReference>
<dbReference type="PANTHER" id="PTHR10245">
    <property type="entry name" value="ENDOTHELIAL DIFFERENTIATION-RELATED FACTOR 1 MULTIPROTEIN BRIDGING FACTOR 1"/>
    <property type="match status" value="1"/>
</dbReference>
<proteinExistence type="inferred from homology"/>
<dbReference type="SUPFAM" id="SSF47413">
    <property type="entry name" value="lambda repressor-like DNA-binding domains"/>
    <property type="match status" value="1"/>
</dbReference>
<evidence type="ECO:0000256" key="6">
    <source>
        <dbReference type="ARBA" id="ARBA00035107"/>
    </source>
</evidence>
<evidence type="ECO:0000259" key="8">
    <source>
        <dbReference type="PROSITE" id="PS50943"/>
    </source>
</evidence>
<feature type="domain" description="HTH cro/C1-type" evidence="8">
    <location>
        <begin position="97"/>
        <end position="142"/>
    </location>
</feature>
<gene>
    <name evidence="9" type="primary">MBF1</name>
    <name evidence="9" type="ORF">TWF694_004915</name>
</gene>
<dbReference type="GO" id="GO:0003677">
    <property type="term" value="F:DNA binding"/>
    <property type="evidence" value="ECO:0007669"/>
    <property type="project" value="UniProtKB-KW"/>
</dbReference>
<dbReference type="PANTHER" id="PTHR10245:SF15">
    <property type="entry name" value="ENDOTHELIAL DIFFERENTIATION-RELATED FACTOR 1"/>
    <property type="match status" value="1"/>
</dbReference>
<comment type="caution">
    <text evidence="9">The sequence shown here is derived from an EMBL/GenBank/DDBJ whole genome shotgun (WGS) entry which is preliminary data.</text>
</comment>
<sequence>MSDFDTSTIRIGVGSGSGGAARERVARTQSEINAARRSGAVVSTEKKFAGGANKSNTPEGQHLTKVDREDDVGKIAKVSMDVGKAMQKARTAKEPPMSQKELATKINEKPSVINDYESGRAQPSQQVLAKLERALGVKLRGKDIGSPLGPKKAGESSKK</sequence>